<dbReference type="RefSeq" id="WP_055733173.1">
    <property type="nucleotide sequence ID" value="NZ_BMDY01000017.1"/>
</dbReference>
<comment type="caution">
    <text evidence="1">The sequence shown here is derived from an EMBL/GenBank/DDBJ whole genome shotgun (WGS) entry which is preliminary data.</text>
</comment>
<keyword evidence="2" id="KW-1185">Reference proteome</keyword>
<organism evidence="1 2">
    <name type="scientific">Agarivorans gilvus</name>
    <dbReference type="NCBI Taxonomy" id="680279"/>
    <lineage>
        <taxon>Bacteria</taxon>
        <taxon>Pseudomonadati</taxon>
        <taxon>Pseudomonadota</taxon>
        <taxon>Gammaproteobacteria</taxon>
        <taxon>Alteromonadales</taxon>
        <taxon>Alteromonadaceae</taxon>
        <taxon>Agarivorans</taxon>
    </lineage>
</organism>
<evidence type="ECO:0008006" key="3">
    <source>
        <dbReference type="Google" id="ProtNLM"/>
    </source>
</evidence>
<evidence type="ECO:0000313" key="2">
    <source>
        <dbReference type="Proteomes" id="UP000651977"/>
    </source>
</evidence>
<gene>
    <name evidence="1" type="ORF">GCM10007414_27330</name>
</gene>
<evidence type="ECO:0000313" key="1">
    <source>
        <dbReference type="EMBL" id="GGB12486.1"/>
    </source>
</evidence>
<dbReference type="Gene3D" id="1.20.120.1060">
    <property type="match status" value="1"/>
</dbReference>
<protein>
    <recommendedName>
        <fullName evidence="3">HEPN AbiU2-like domain-containing protein</fullName>
    </recommendedName>
</protein>
<accession>A0ABQ1I4V9</accession>
<name>A0ABQ1I4V9_9ALTE</name>
<proteinExistence type="predicted"/>
<reference evidence="2" key="1">
    <citation type="journal article" date="2019" name="Int. J. Syst. Evol. Microbiol.">
        <title>The Global Catalogue of Microorganisms (GCM) 10K type strain sequencing project: providing services to taxonomists for standard genome sequencing and annotation.</title>
        <authorList>
            <consortium name="The Broad Institute Genomics Platform"/>
            <consortium name="The Broad Institute Genome Sequencing Center for Infectious Disease"/>
            <person name="Wu L."/>
            <person name="Ma J."/>
        </authorList>
    </citation>
    <scope>NUCLEOTIDE SEQUENCE [LARGE SCALE GENOMIC DNA]</scope>
    <source>
        <strain evidence="2">CGMCC 1.10131</strain>
    </source>
</reference>
<sequence>MKLLELEEILTNVMMDLATAVNVLRDYESRAWFQDPKNSKKRQCLWRLCISAIVINCSKYMEVNEKYGKYFKEELHEYTELRNKFYNAVKSNTSIKKLRNYTVAHVSNKSDYLSADEVQQEILLMFGNSNASDFLDWLCPEDIESTNKNDSLVGVLEQLRDAVSKKL</sequence>
<dbReference type="EMBL" id="BMDY01000017">
    <property type="protein sequence ID" value="GGB12486.1"/>
    <property type="molecule type" value="Genomic_DNA"/>
</dbReference>
<dbReference type="Proteomes" id="UP000651977">
    <property type="component" value="Unassembled WGS sequence"/>
</dbReference>